<sequence>MHVWIIARREMQLGFRNPWSYSFLLLFSVFSLAMLLIQSNNSMGLQGYTHATGMMINLTLYLLPMMTLLLGSFSLTGEKEDGSWHLLSTYSVSTSAYLIGKYLGLTAVLLAIVATGFGLFGVVGVLLGQSVTLTGLLTFLLFSVAVLVLYLGLALVVGAIAQNRWQALTYGVGIWFITVLAWPTLLIAVLNLLPYPAIKPTLGLLTLLNPAELVRVVTVIKLGGGAVFGPEYYQWIDWIHGKWGTVSALVFALLWLNGCVGAASWIWERGRGRG</sequence>
<accession>A0A074LPT0</accession>
<feature type="transmembrane region" description="Helical" evidence="1">
    <location>
        <begin position="58"/>
        <end position="76"/>
    </location>
</feature>
<feature type="transmembrane region" description="Helical" evidence="1">
    <location>
        <begin position="107"/>
        <end position="127"/>
    </location>
</feature>
<keyword evidence="1" id="KW-0812">Transmembrane</keyword>
<gene>
    <name evidence="2" type="ORF">EL26_06505</name>
</gene>
<reference evidence="2 3" key="1">
    <citation type="journal article" date="2013" name="Int. J. Syst. Evol. Microbiol.">
        <title>Tumebacillus flagellatus sp. nov., an alpha-amylase/pullulanase-producing bacterium isolated from cassava wastewater.</title>
        <authorList>
            <person name="Wang Q."/>
            <person name="Xie N."/>
            <person name="Qin Y."/>
            <person name="Shen N."/>
            <person name="Zhu J."/>
            <person name="Mi H."/>
            <person name="Huang R."/>
        </authorList>
    </citation>
    <scope>NUCLEOTIDE SEQUENCE [LARGE SCALE GENOMIC DNA]</scope>
    <source>
        <strain evidence="2 3">GST4</strain>
    </source>
</reference>
<keyword evidence="1" id="KW-0472">Membrane</keyword>
<dbReference type="eggNOG" id="COG1277">
    <property type="taxonomic scope" value="Bacteria"/>
</dbReference>
<dbReference type="PANTHER" id="PTHR43471">
    <property type="entry name" value="ABC TRANSPORTER PERMEASE"/>
    <property type="match status" value="1"/>
</dbReference>
<evidence type="ECO:0000256" key="1">
    <source>
        <dbReference type="SAM" id="Phobius"/>
    </source>
</evidence>
<name>A0A074LPT0_9BACL</name>
<organism evidence="2 3">
    <name type="scientific">Tumebacillus flagellatus</name>
    <dbReference type="NCBI Taxonomy" id="1157490"/>
    <lineage>
        <taxon>Bacteria</taxon>
        <taxon>Bacillati</taxon>
        <taxon>Bacillota</taxon>
        <taxon>Bacilli</taxon>
        <taxon>Bacillales</taxon>
        <taxon>Alicyclobacillaceae</taxon>
        <taxon>Tumebacillus</taxon>
    </lineage>
</organism>
<feature type="transmembrane region" description="Helical" evidence="1">
    <location>
        <begin position="213"/>
        <end position="233"/>
    </location>
</feature>
<dbReference type="GO" id="GO:0005886">
    <property type="term" value="C:plasma membrane"/>
    <property type="evidence" value="ECO:0007669"/>
    <property type="project" value="UniProtKB-SubCell"/>
</dbReference>
<dbReference type="EMBL" id="JMIR01000006">
    <property type="protein sequence ID" value="KEO84111.1"/>
    <property type="molecule type" value="Genomic_DNA"/>
</dbReference>
<evidence type="ECO:0000313" key="2">
    <source>
        <dbReference type="EMBL" id="KEO84111.1"/>
    </source>
</evidence>
<feature type="transmembrane region" description="Helical" evidence="1">
    <location>
        <begin position="82"/>
        <end position="100"/>
    </location>
</feature>
<dbReference type="Pfam" id="PF12679">
    <property type="entry name" value="ABC2_membrane_2"/>
    <property type="match status" value="1"/>
</dbReference>
<feature type="transmembrane region" description="Helical" evidence="1">
    <location>
        <begin position="245"/>
        <end position="267"/>
    </location>
</feature>
<keyword evidence="3" id="KW-1185">Reference proteome</keyword>
<dbReference type="RefSeq" id="WP_038085725.1">
    <property type="nucleotide sequence ID" value="NZ_JMIR01000006.1"/>
</dbReference>
<dbReference type="OrthoDB" id="2680264at2"/>
<dbReference type="AlphaFoldDB" id="A0A074LPT0"/>
<comment type="caution">
    <text evidence="2">The sequence shown here is derived from an EMBL/GenBank/DDBJ whole genome shotgun (WGS) entry which is preliminary data.</text>
</comment>
<dbReference type="STRING" id="1157490.EL26_06505"/>
<feature type="transmembrane region" description="Helical" evidence="1">
    <location>
        <begin position="172"/>
        <end position="193"/>
    </location>
</feature>
<feature type="transmembrane region" description="Helical" evidence="1">
    <location>
        <begin position="139"/>
        <end position="160"/>
    </location>
</feature>
<dbReference type="Proteomes" id="UP000027931">
    <property type="component" value="Unassembled WGS sequence"/>
</dbReference>
<keyword evidence="1" id="KW-1133">Transmembrane helix</keyword>
<protein>
    <submittedName>
        <fullName evidence="2">ABC transporter permease</fullName>
    </submittedName>
</protein>
<feature type="transmembrane region" description="Helical" evidence="1">
    <location>
        <begin position="19"/>
        <end position="37"/>
    </location>
</feature>
<dbReference type="PANTHER" id="PTHR43471:SF1">
    <property type="entry name" value="ABC TRANSPORTER PERMEASE PROTEIN NOSY-RELATED"/>
    <property type="match status" value="1"/>
</dbReference>
<dbReference type="GO" id="GO:0140359">
    <property type="term" value="F:ABC-type transporter activity"/>
    <property type="evidence" value="ECO:0007669"/>
    <property type="project" value="InterPro"/>
</dbReference>
<proteinExistence type="predicted"/>
<evidence type="ECO:0000313" key="3">
    <source>
        <dbReference type="Proteomes" id="UP000027931"/>
    </source>
</evidence>